<dbReference type="AlphaFoldDB" id="A0AB35F8K1"/>
<dbReference type="GeneID" id="67483684"/>
<accession>A0AB35F8K1</accession>
<name>A0AB35F8K1_9HYPH</name>
<reference evidence="2" key="1">
    <citation type="submission" date="2020-04" db="EMBL/GenBank/DDBJ databases">
        <title>Global-level population genomics supports evidence of horizontal gene transfer on evolution of Rhizobia in Lentils.</title>
        <authorList>
            <person name="Gai Y."/>
            <person name="Cook D."/>
            <person name="Riely B."/>
        </authorList>
    </citation>
    <scope>NUCLEOTIDE SEQUENCE</scope>
    <source>
        <strain evidence="2">TLR9</strain>
    </source>
</reference>
<evidence type="ECO:0000259" key="1">
    <source>
        <dbReference type="Pfam" id="PF18480"/>
    </source>
</evidence>
<feature type="domain" description="DUF5615" evidence="1">
    <location>
        <begin position="1"/>
        <end position="66"/>
    </location>
</feature>
<gene>
    <name evidence="2" type="ORF">HFO74_01960</name>
</gene>
<dbReference type="InterPro" id="IPR041049">
    <property type="entry name" value="DUF5615"/>
</dbReference>
<sequence>MRFFLDASVPDSVGQVLSAAGHEVIYHREALEEGVKDPVVCQTASANDAILVAVDKDMKQLTRRFGVTDERFKNLSMVFCGCSIPVSANRVEQALSLIEHEWVYSKQKVGRRLLVEITNHQISTHR</sequence>
<evidence type="ECO:0000313" key="2">
    <source>
        <dbReference type="EMBL" id="MBY3062213.1"/>
    </source>
</evidence>
<evidence type="ECO:0000313" key="3">
    <source>
        <dbReference type="Proteomes" id="UP000758022"/>
    </source>
</evidence>
<comment type="caution">
    <text evidence="2">The sequence shown here is derived from an EMBL/GenBank/DDBJ whole genome shotgun (WGS) entry which is preliminary data.</text>
</comment>
<dbReference type="Proteomes" id="UP000758022">
    <property type="component" value="Unassembled WGS sequence"/>
</dbReference>
<dbReference type="Pfam" id="PF18480">
    <property type="entry name" value="DUF5615"/>
    <property type="match status" value="1"/>
</dbReference>
<dbReference type="RefSeq" id="WP_131663047.1">
    <property type="nucleotide sequence ID" value="NZ_JAAXQQ010000001.1"/>
</dbReference>
<dbReference type="EMBL" id="JAAXQQ010000001">
    <property type="protein sequence ID" value="MBY3062213.1"/>
    <property type="molecule type" value="Genomic_DNA"/>
</dbReference>
<organism evidence="2 3">
    <name type="scientific">Rhizobium laguerreae</name>
    <dbReference type="NCBI Taxonomy" id="1076926"/>
    <lineage>
        <taxon>Bacteria</taxon>
        <taxon>Pseudomonadati</taxon>
        <taxon>Pseudomonadota</taxon>
        <taxon>Alphaproteobacteria</taxon>
        <taxon>Hyphomicrobiales</taxon>
        <taxon>Rhizobiaceae</taxon>
        <taxon>Rhizobium/Agrobacterium group</taxon>
        <taxon>Rhizobium</taxon>
    </lineage>
</organism>
<proteinExistence type="predicted"/>
<protein>
    <submittedName>
        <fullName evidence="2">DUF5615 family PIN-like protein</fullName>
    </submittedName>
</protein>